<dbReference type="AlphaFoldDB" id="A0A0A0B9R5"/>
<organism evidence="2 3">
    <name type="scientific">Cellulomonas cellasea DSM 20118</name>
    <dbReference type="NCBI Taxonomy" id="1408250"/>
    <lineage>
        <taxon>Bacteria</taxon>
        <taxon>Bacillati</taxon>
        <taxon>Actinomycetota</taxon>
        <taxon>Actinomycetes</taxon>
        <taxon>Micrococcales</taxon>
        <taxon>Cellulomonadaceae</taxon>
        <taxon>Cellulomonas</taxon>
    </lineage>
</organism>
<feature type="domain" description="PH" evidence="1">
    <location>
        <begin position="47"/>
        <end position="167"/>
    </location>
</feature>
<dbReference type="OrthoDB" id="3826692at2"/>
<comment type="caution">
    <text evidence="2">The sequence shown here is derived from an EMBL/GenBank/DDBJ whole genome shotgun (WGS) entry which is preliminary data.</text>
</comment>
<accession>A0A0A0B9R5</accession>
<dbReference type="Pfam" id="PF25362">
    <property type="entry name" value="bPH_11"/>
    <property type="match status" value="1"/>
</dbReference>
<proteinExistence type="predicted"/>
<dbReference type="InterPro" id="IPR057446">
    <property type="entry name" value="PH_bac"/>
</dbReference>
<protein>
    <recommendedName>
        <fullName evidence="1">PH domain-containing protein</fullName>
    </recommendedName>
</protein>
<dbReference type="Proteomes" id="UP000029833">
    <property type="component" value="Unassembled WGS sequence"/>
</dbReference>
<keyword evidence="3" id="KW-1185">Reference proteome</keyword>
<gene>
    <name evidence="2" type="ORF">Q760_10705</name>
</gene>
<name>A0A0A0B9R5_9CELL</name>
<dbReference type="RefSeq" id="WP_034627306.1">
    <property type="nucleotide sequence ID" value="NZ_AXNT01000032.1"/>
</dbReference>
<evidence type="ECO:0000313" key="3">
    <source>
        <dbReference type="Proteomes" id="UP000029833"/>
    </source>
</evidence>
<dbReference type="EMBL" id="AXNT01000032">
    <property type="protein sequence ID" value="KGM02887.1"/>
    <property type="molecule type" value="Genomic_DNA"/>
</dbReference>
<sequence>MRVLLTVLVIVALVLLALWGMRRGWNKRRAATTAVVPALPVAPPEGEGPGTLGRARTEPIEATYVSSTRAGDWLDRVVAHDLGTRSPAVVQVRDAGVLVRRTGAREVFVPAGSLRAVATAPGQAGKFVGRDGLVVLTWRTGPDDERGLDTGLRVRRRADRARLVAAATTLISQNPPPAAPQAQKEQS</sequence>
<evidence type="ECO:0000259" key="1">
    <source>
        <dbReference type="Pfam" id="PF25362"/>
    </source>
</evidence>
<evidence type="ECO:0000313" key="2">
    <source>
        <dbReference type="EMBL" id="KGM02887.1"/>
    </source>
</evidence>
<dbReference type="STRING" id="1408250.Q760_10705"/>
<reference evidence="2 3" key="1">
    <citation type="submission" date="2013-10" db="EMBL/GenBank/DDBJ databases">
        <authorList>
            <person name="Wang G."/>
            <person name="Zhuang W."/>
        </authorList>
    </citation>
    <scope>NUCLEOTIDE SEQUENCE [LARGE SCALE GENOMIC DNA]</scope>
    <source>
        <strain evidence="2 3">DSM 20118</strain>
    </source>
</reference>